<evidence type="ECO:0000313" key="1">
    <source>
        <dbReference type="EMBL" id="KAH7904464.1"/>
    </source>
</evidence>
<sequence length="116" mass="13237">MWIRRSRLTITLLTGHQYQRSESGKNPKGIDRPILQARGDARRACGLLGMSPDETHDILESLDGDHGRYVFSSRGNFYFFNIVSSSMAVVTESKEKEALWDQMDTDMRVKTRDLGL</sequence>
<organism evidence="1 2">
    <name type="scientific">Hygrophoropsis aurantiaca</name>
    <dbReference type="NCBI Taxonomy" id="72124"/>
    <lineage>
        <taxon>Eukaryota</taxon>
        <taxon>Fungi</taxon>
        <taxon>Dikarya</taxon>
        <taxon>Basidiomycota</taxon>
        <taxon>Agaricomycotina</taxon>
        <taxon>Agaricomycetes</taxon>
        <taxon>Agaricomycetidae</taxon>
        <taxon>Boletales</taxon>
        <taxon>Coniophorineae</taxon>
        <taxon>Hygrophoropsidaceae</taxon>
        <taxon>Hygrophoropsis</taxon>
    </lineage>
</organism>
<reference evidence="1" key="1">
    <citation type="journal article" date="2021" name="New Phytol.">
        <title>Evolutionary innovations through gain and loss of genes in the ectomycorrhizal Boletales.</title>
        <authorList>
            <person name="Wu G."/>
            <person name="Miyauchi S."/>
            <person name="Morin E."/>
            <person name="Kuo A."/>
            <person name="Drula E."/>
            <person name="Varga T."/>
            <person name="Kohler A."/>
            <person name="Feng B."/>
            <person name="Cao Y."/>
            <person name="Lipzen A."/>
            <person name="Daum C."/>
            <person name="Hundley H."/>
            <person name="Pangilinan J."/>
            <person name="Johnson J."/>
            <person name="Barry K."/>
            <person name="LaButti K."/>
            <person name="Ng V."/>
            <person name="Ahrendt S."/>
            <person name="Min B."/>
            <person name="Choi I.G."/>
            <person name="Park H."/>
            <person name="Plett J.M."/>
            <person name="Magnuson J."/>
            <person name="Spatafora J.W."/>
            <person name="Nagy L.G."/>
            <person name="Henrissat B."/>
            <person name="Grigoriev I.V."/>
            <person name="Yang Z.L."/>
            <person name="Xu J."/>
            <person name="Martin F.M."/>
        </authorList>
    </citation>
    <scope>NUCLEOTIDE SEQUENCE</scope>
    <source>
        <strain evidence="1">ATCC 28755</strain>
    </source>
</reference>
<dbReference type="EMBL" id="MU268467">
    <property type="protein sequence ID" value="KAH7904464.1"/>
    <property type="molecule type" value="Genomic_DNA"/>
</dbReference>
<proteinExistence type="predicted"/>
<evidence type="ECO:0000313" key="2">
    <source>
        <dbReference type="Proteomes" id="UP000790377"/>
    </source>
</evidence>
<name>A0ACB7ZTH5_9AGAM</name>
<protein>
    <submittedName>
        <fullName evidence="1">Uncharacterized protein</fullName>
    </submittedName>
</protein>
<keyword evidence="2" id="KW-1185">Reference proteome</keyword>
<dbReference type="Proteomes" id="UP000790377">
    <property type="component" value="Unassembled WGS sequence"/>
</dbReference>
<comment type="caution">
    <text evidence="1">The sequence shown here is derived from an EMBL/GenBank/DDBJ whole genome shotgun (WGS) entry which is preliminary data.</text>
</comment>
<gene>
    <name evidence="1" type="ORF">BJ138DRAFT_1095811</name>
</gene>
<accession>A0ACB7ZTH5</accession>